<dbReference type="EMBL" id="BKCJ010064718">
    <property type="protein sequence ID" value="GEW58565.1"/>
    <property type="molecule type" value="Genomic_DNA"/>
</dbReference>
<sequence length="454" mass="51805">MSINHEKHTLVIVDEYSRKSKTPIEAARTMLSGYVFSKQYWTEAIANACYTQNTFTIVKRHLKTPYEIFRGILPNINFLHVFGYSIFIHNYKDHLGKFDEKANDGYFLGYSLVSKAFTIFNTRRQQTEETYQITFDESTTAIKISKPSVDVYLHPYEPSQRYQVDSNVVQYIEPYKKPEPIVIEADASIDQNDQADQNEHHVQTDEILTDDQLEHPNHNNDNPNAILIPIGPYLSIPSMASPAPQDRWSNIKHIELVNIIGNPTVRMLNRVMAKELSAASAHECLFLDFLSEEEPKKVKQSERGISINQEKNVKDLLNKYDINDSPVKTLMVPPNNLEPDLNGKSVNETQYRGMIGSLMYLTASRPDIKISTCICARYQANLKESHLIAIKRIFMYLKGTLSLGLWYLKCSGFNLKGYSDSDYAGCNMDRKSTSSACQLVGGKLVCWMLKSINL</sequence>
<protein>
    <submittedName>
        <fullName evidence="2">Uncharacterized mitochondrial protein AtMg00810-like</fullName>
    </submittedName>
</protein>
<proteinExistence type="predicted"/>
<dbReference type="Pfam" id="PF25597">
    <property type="entry name" value="SH3_retrovirus"/>
    <property type="match status" value="1"/>
</dbReference>
<name>A0A699GW41_TANCI</name>
<feature type="domain" description="Retroviral polymerase SH3-like" evidence="1">
    <location>
        <begin position="87"/>
        <end position="140"/>
    </location>
</feature>
<dbReference type="PANTHER" id="PTHR11439:SF495">
    <property type="entry name" value="REVERSE TRANSCRIPTASE, RNA-DEPENDENT DNA POLYMERASE-RELATED"/>
    <property type="match status" value="1"/>
</dbReference>
<organism evidence="2">
    <name type="scientific">Tanacetum cinerariifolium</name>
    <name type="common">Dalmatian daisy</name>
    <name type="synonym">Chrysanthemum cinerariifolium</name>
    <dbReference type="NCBI Taxonomy" id="118510"/>
    <lineage>
        <taxon>Eukaryota</taxon>
        <taxon>Viridiplantae</taxon>
        <taxon>Streptophyta</taxon>
        <taxon>Embryophyta</taxon>
        <taxon>Tracheophyta</taxon>
        <taxon>Spermatophyta</taxon>
        <taxon>Magnoliopsida</taxon>
        <taxon>eudicotyledons</taxon>
        <taxon>Gunneridae</taxon>
        <taxon>Pentapetalae</taxon>
        <taxon>asterids</taxon>
        <taxon>campanulids</taxon>
        <taxon>Asterales</taxon>
        <taxon>Asteraceae</taxon>
        <taxon>Asteroideae</taxon>
        <taxon>Anthemideae</taxon>
        <taxon>Anthemidinae</taxon>
        <taxon>Tanacetum</taxon>
    </lineage>
</organism>
<evidence type="ECO:0000259" key="1">
    <source>
        <dbReference type="Pfam" id="PF25597"/>
    </source>
</evidence>
<reference evidence="2" key="1">
    <citation type="journal article" date="2019" name="Sci. Rep.">
        <title>Draft genome of Tanacetum cinerariifolium, the natural source of mosquito coil.</title>
        <authorList>
            <person name="Yamashiro T."/>
            <person name="Shiraishi A."/>
            <person name="Satake H."/>
            <person name="Nakayama K."/>
        </authorList>
    </citation>
    <scope>NUCLEOTIDE SEQUENCE</scope>
</reference>
<dbReference type="AlphaFoldDB" id="A0A699GW41"/>
<accession>A0A699GW41</accession>
<dbReference type="PANTHER" id="PTHR11439">
    <property type="entry name" value="GAG-POL-RELATED RETROTRANSPOSON"/>
    <property type="match status" value="1"/>
</dbReference>
<gene>
    <name evidence="2" type="ORF">Tci_230541</name>
</gene>
<evidence type="ECO:0000313" key="2">
    <source>
        <dbReference type="EMBL" id="GEW58565.1"/>
    </source>
</evidence>
<dbReference type="InterPro" id="IPR057670">
    <property type="entry name" value="SH3_retrovirus"/>
</dbReference>
<comment type="caution">
    <text evidence="2">The sequence shown here is derived from an EMBL/GenBank/DDBJ whole genome shotgun (WGS) entry which is preliminary data.</text>
</comment>